<dbReference type="EMBL" id="QOHO01000057">
    <property type="protein sequence ID" value="RFZ77611.1"/>
    <property type="molecule type" value="Genomic_DNA"/>
</dbReference>
<evidence type="ECO:0000313" key="2">
    <source>
        <dbReference type="Proteomes" id="UP000260680"/>
    </source>
</evidence>
<dbReference type="AlphaFoldDB" id="A0A3E2N9P6"/>
<evidence type="ECO:0000313" key="1">
    <source>
        <dbReference type="EMBL" id="RFZ77611.1"/>
    </source>
</evidence>
<dbReference type="Pfam" id="PF08843">
    <property type="entry name" value="AbiEii"/>
    <property type="match status" value="1"/>
</dbReference>
<sequence>MKTPEQLKGAIRNMAASKNLRPQEVLQMFLFERILDRLAASRFSSNFILKGGLLISSMIGISERTTMDMDTTVHGLPMEEEQIADIILEILSLDVDDGIQFQYQRIEPIREGDTYNNFRVHMDARYGKINSPMKIDITTGDEITPAAIRYDYPLLFEQKSISIMAYTLETILAEKYETILRRNIGTTRARDFYDLHILFRQRHDEIRPDVLQQAVRHTAEKRGSTAELEEWLDILSDIREEPALSTLWKNYARENAYAAIFSFPDVLATVESISRLLER</sequence>
<dbReference type="InterPro" id="IPR014942">
    <property type="entry name" value="AbiEii"/>
</dbReference>
<organism evidence="1 2">
    <name type="scientific">Lacrimispora amygdalina</name>
    <dbReference type="NCBI Taxonomy" id="253257"/>
    <lineage>
        <taxon>Bacteria</taxon>
        <taxon>Bacillati</taxon>
        <taxon>Bacillota</taxon>
        <taxon>Clostridia</taxon>
        <taxon>Lachnospirales</taxon>
        <taxon>Lachnospiraceae</taxon>
        <taxon>Lacrimispora</taxon>
    </lineage>
</organism>
<comment type="caution">
    <text evidence="1">The sequence shown here is derived from an EMBL/GenBank/DDBJ whole genome shotgun (WGS) entry which is preliminary data.</text>
</comment>
<protein>
    <submittedName>
        <fullName evidence="1">Nucleotidyl transferase AbiEii/AbiGii toxin family protein</fullName>
    </submittedName>
</protein>
<dbReference type="RefSeq" id="WP_117418274.1">
    <property type="nucleotide sequence ID" value="NZ_QOHO01000057.1"/>
</dbReference>
<accession>A0A3E2N9P6</accession>
<reference evidence="1 2" key="1">
    <citation type="submission" date="2018-07" db="EMBL/GenBank/DDBJ databases">
        <title>New species, Clostridium PI-S10-A1B.</title>
        <authorList>
            <person name="Krishna G."/>
            <person name="Summeta K."/>
            <person name="Shikha S."/>
            <person name="Prabhu P.B."/>
            <person name="Suresh K."/>
        </authorList>
    </citation>
    <scope>NUCLEOTIDE SEQUENCE [LARGE SCALE GENOMIC DNA]</scope>
    <source>
        <strain evidence="1 2">PI-S10-A1B</strain>
    </source>
</reference>
<dbReference type="GO" id="GO:0016740">
    <property type="term" value="F:transferase activity"/>
    <property type="evidence" value="ECO:0007669"/>
    <property type="project" value="UniProtKB-KW"/>
</dbReference>
<keyword evidence="1" id="KW-0808">Transferase</keyword>
<dbReference type="OrthoDB" id="9808443at2"/>
<proteinExistence type="predicted"/>
<dbReference type="Proteomes" id="UP000260680">
    <property type="component" value="Unassembled WGS sequence"/>
</dbReference>
<gene>
    <name evidence="1" type="ORF">DS742_17500</name>
</gene>
<dbReference type="Gene3D" id="3.10.450.620">
    <property type="entry name" value="JHP933, nucleotidyltransferase-like core domain"/>
    <property type="match status" value="1"/>
</dbReference>
<name>A0A3E2N9P6_9FIRM</name>